<feature type="modified residue" description="4-aspartylphosphate" evidence="2">
    <location>
        <position position="56"/>
    </location>
</feature>
<keyword evidence="5" id="KW-1185">Reference proteome</keyword>
<proteinExistence type="predicted"/>
<evidence type="ECO:0000256" key="1">
    <source>
        <dbReference type="ARBA" id="ARBA00022553"/>
    </source>
</evidence>
<evidence type="ECO:0000313" key="4">
    <source>
        <dbReference type="EMBL" id="WDE05785.1"/>
    </source>
</evidence>
<dbReference type="GO" id="GO:0000160">
    <property type="term" value="P:phosphorelay signal transduction system"/>
    <property type="evidence" value="ECO:0007669"/>
    <property type="project" value="InterPro"/>
</dbReference>
<dbReference type="InterPro" id="IPR001789">
    <property type="entry name" value="Sig_transdc_resp-reg_receiver"/>
</dbReference>
<dbReference type="InterPro" id="IPR050595">
    <property type="entry name" value="Bact_response_regulator"/>
</dbReference>
<name>A0AAE9Z373_9GAMM</name>
<dbReference type="KEGG" id="tvd:SG34_002275"/>
<reference evidence="4 5" key="1">
    <citation type="journal article" date="2015" name="Genome Announc.">
        <title>Draft Genome Sequences of Marine Isolates of Thalassomonas viridans and Thalassomonas actiniarum.</title>
        <authorList>
            <person name="Olonade I."/>
            <person name="van Zyl L.J."/>
            <person name="Trindade M."/>
        </authorList>
    </citation>
    <scope>NUCLEOTIDE SEQUENCE [LARGE SCALE GENOMIC DNA]</scope>
    <source>
        <strain evidence="4 5">XOM25</strain>
    </source>
</reference>
<reference evidence="4 5" key="2">
    <citation type="journal article" date="2022" name="Mar. Drugs">
        <title>Bioassay-Guided Fractionation Leads to the Detection of Cholic Acid Generated by the Rare Thalassomonas sp.</title>
        <authorList>
            <person name="Pheiffer F."/>
            <person name="Schneider Y.K."/>
            <person name="Hansen E.H."/>
            <person name="Andersen J.H."/>
            <person name="Isaksson J."/>
            <person name="Busche T."/>
            <person name="R C."/>
            <person name="Kalinowski J."/>
            <person name="Zyl L.V."/>
            <person name="Trindade M."/>
        </authorList>
    </citation>
    <scope>NUCLEOTIDE SEQUENCE [LARGE SCALE GENOMIC DNA]</scope>
    <source>
        <strain evidence="4 5">XOM25</strain>
    </source>
</reference>
<evidence type="ECO:0000259" key="3">
    <source>
        <dbReference type="PROSITE" id="PS50110"/>
    </source>
</evidence>
<dbReference type="Pfam" id="PF00072">
    <property type="entry name" value="Response_reg"/>
    <property type="match status" value="1"/>
</dbReference>
<dbReference type="Proteomes" id="UP000032352">
    <property type="component" value="Chromosome"/>
</dbReference>
<gene>
    <name evidence="4" type="ORF">SG34_002275</name>
</gene>
<evidence type="ECO:0000256" key="2">
    <source>
        <dbReference type="PROSITE-ProRule" id="PRU00169"/>
    </source>
</evidence>
<dbReference type="InterPro" id="IPR011006">
    <property type="entry name" value="CheY-like_superfamily"/>
</dbReference>
<protein>
    <submittedName>
        <fullName evidence="4">Response regulator</fullName>
    </submittedName>
</protein>
<accession>A0AAE9Z373</accession>
<organism evidence="4 5">
    <name type="scientific">Thalassomonas viridans</name>
    <dbReference type="NCBI Taxonomy" id="137584"/>
    <lineage>
        <taxon>Bacteria</taxon>
        <taxon>Pseudomonadati</taxon>
        <taxon>Pseudomonadota</taxon>
        <taxon>Gammaproteobacteria</taxon>
        <taxon>Alteromonadales</taxon>
        <taxon>Colwelliaceae</taxon>
        <taxon>Thalassomonas</taxon>
    </lineage>
</organism>
<dbReference type="Gene3D" id="3.40.50.2300">
    <property type="match status" value="1"/>
</dbReference>
<dbReference type="RefSeq" id="WP_044836692.1">
    <property type="nucleotide sequence ID" value="NZ_CP059733.1"/>
</dbReference>
<dbReference type="AlphaFoldDB" id="A0AAE9Z373"/>
<dbReference type="PANTHER" id="PTHR44591">
    <property type="entry name" value="STRESS RESPONSE REGULATOR PROTEIN 1"/>
    <property type="match status" value="1"/>
</dbReference>
<evidence type="ECO:0000313" key="5">
    <source>
        <dbReference type="Proteomes" id="UP000032352"/>
    </source>
</evidence>
<sequence length="118" mass="13474">MSDNAILIVDDSRLARMVIKRYTLSVHPNWNVIEASNGEEALAKSQDQNITWMTIDYNMPGMDGLTLIEKLRQRFPKAEIALITANIQNNVKVQASELAVDFIQKPVTKEKIRAYIER</sequence>
<dbReference type="SUPFAM" id="SSF52172">
    <property type="entry name" value="CheY-like"/>
    <property type="match status" value="1"/>
</dbReference>
<dbReference type="SMART" id="SM00448">
    <property type="entry name" value="REC"/>
    <property type="match status" value="1"/>
</dbReference>
<dbReference type="EMBL" id="CP059733">
    <property type="protein sequence ID" value="WDE05785.1"/>
    <property type="molecule type" value="Genomic_DNA"/>
</dbReference>
<feature type="domain" description="Response regulatory" evidence="3">
    <location>
        <begin position="5"/>
        <end position="118"/>
    </location>
</feature>
<dbReference type="PROSITE" id="PS50110">
    <property type="entry name" value="RESPONSE_REGULATORY"/>
    <property type="match status" value="1"/>
</dbReference>
<dbReference type="PANTHER" id="PTHR44591:SF24">
    <property type="entry name" value="PROTEIN-GLUTAMATE METHYLESTERASE_PROTEIN-GLUTAMINE GLUTAMINASE 1"/>
    <property type="match status" value="1"/>
</dbReference>
<keyword evidence="1 2" id="KW-0597">Phosphoprotein</keyword>